<evidence type="ECO:0000259" key="2">
    <source>
        <dbReference type="PROSITE" id="PS01124"/>
    </source>
</evidence>
<dbReference type="Gene3D" id="1.10.10.60">
    <property type="entry name" value="Homeodomain-like"/>
    <property type="match status" value="2"/>
</dbReference>
<dbReference type="InterPro" id="IPR018060">
    <property type="entry name" value="HTH_AraC"/>
</dbReference>
<dbReference type="Gene3D" id="1.25.40.10">
    <property type="entry name" value="Tetratricopeptide repeat domain"/>
    <property type="match status" value="2"/>
</dbReference>
<evidence type="ECO:0000313" key="4">
    <source>
        <dbReference type="Proteomes" id="UP000199203"/>
    </source>
</evidence>
<reference evidence="4" key="1">
    <citation type="submission" date="2016-10" db="EMBL/GenBank/DDBJ databases">
        <authorList>
            <person name="Varghese N."/>
            <person name="Submissions S."/>
        </authorList>
    </citation>
    <scope>NUCLEOTIDE SEQUENCE [LARGE SCALE GENOMIC DNA]</scope>
    <source>
        <strain evidence="4">DSM 19684</strain>
    </source>
</reference>
<dbReference type="SMART" id="SM00342">
    <property type="entry name" value="HTH_ARAC"/>
    <property type="match status" value="1"/>
</dbReference>
<dbReference type="PROSITE" id="PS01124">
    <property type="entry name" value="HTH_ARAC_FAMILY_2"/>
    <property type="match status" value="1"/>
</dbReference>
<sequence length="594" mass="70243">MKKVCFLITCFFFGIYYSQKEEFSNYYNIKKNYENYPENDVRAFKYLNNYIYLAKKENNNKQLAQGYEDAVFYSSSEKQKLIYADSTIMASLLTKNNDLISDAYLGKGVIYYFNYKKYKPALEEYLKAYQYSKDSKDDYLKNEILYHLGVVKSHLGYYDSALAHFQKANSFFFKKLQEKAHPNIIFNNKKGYYNTLHRIIVCQRNLKRYNSVDSLIITGLLRTKNDRDFSQEYGYFLKEKGISEFRKKDYQSALASLKKSLPPIVKINDFAWATVDYFYIGKSYLAINKPQKALLYFQKVDSVFNKHNFILPELRENYELLIYHYKNEKNNSKELYYTKQLLRADQLISKDFAYLSSTIHKEYDTKTLLDEKEKLEKVTSWGIQIIAGLIILAISLVTCIIIRLKNEQKIKLNYKILEEKIINYSYLPSTRSITKIKDEDKSVLNETMVNNILKKLQSFEERHGFIEYGLTINKLANKLNTNSTYLSQIINEYKGVNFNRYLGELRINYITNKLYNDKVFLNYKIETLAEKCGIASRTNFSNLFMEINGIRPTDFIKKRQQDMKINCRNFPKFNKIQLMSNQTSSSRLNLSKED</sequence>
<proteinExistence type="predicted"/>
<dbReference type="AlphaFoldDB" id="A0A1G7U5A1"/>
<dbReference type="SUPFAM" id="SSF48452">
    <property type="entry name" value="TPR-like"/>
    <property type="match status" value="2"/>
</dbReference>
<dbReference type="InterPro" id="IPR011990">
    <property type="entry name" value="TPR-like_helical_dom_sf"/>
</dbReference>
<dbReference type="STRING" id="454006.SAMN05421825_3323"/>
<dbReference type="RefSeq" id="WP_089874544.1">
    <property type="nucleotide sequence ID" value="NZ_FNBH01000004.1"/>
</dbReference>
<dbReference type="GO" id="GO:0043565">
    <property type="term" value="F:sequence-specific DNA binding"/>
    <property type="evidence" value="ECO:0007669"/>
    <property type="project" value="InterPro"/>
</dbReference>
<dbReference type="EMBL" id="FNBH01000004">
    <property type="protein sequence ID" value="SDG42558.1"/>
    <property type="molecule type" value="Genomic_DNA"/>
</dbReference>
<gene>
    <name evidence="3" type="ORF">SAMN05421825_3323</name>
</gene>
<protein>
    <submittedName>
        <fullName evidence="3">Helix-turn-helix domain-containing protein</fullName>
    </submittedName>
</protein>
<feature type="domain" description="HTH araC/xylS-type" evidence="2">
    <location>
        <begin position="450"/>
        <end position="558"/>
    </location>
</feature>
<dbReference type="Proteomes" id="UP000199203">
    <property type="component" value="Unassembled WGS sequence"/>
</dbReference>
<dbReference type="GO" id="GO:0003700">
    <property type="term" value="F:DNA-binding transcription factor activity"/>
    <property type="evidence" value="ECO:0007669"/>
    <property type="project" value="InterPro"/>
</dbReference>
<keyword evidence="1" id="KW-0812">Transmembrane</keyword>
<keyword evidence="4" id="KW-1185">Reference proteome</keyword>
<evidence type="ECO:0000313" key="3">
    <source>
        <dbReference type="EMBL" id="SDG42558.1"/>
    </source>
</evidence>
<organism evidence="3 4">
    <name type="scientific">Epilithonimonas hungarica</name>
    <dbReference type="NCBI Taxonomy" id="454006"/>
    <lineage>
        <taxon>Bacteria</taxon>
        <taxon>Pseudomonadati</taxon>
        <taxon>Bacteroidota</taxon>
        <taxon>Flavobacteriia</taxon>
        <taxon>Flavobacteriales</taxon>
        <taxon>Weeksellaceae</taxon>
        <taxon>Chryseobacterium group</taxon>
        <taxon>Epilithonimonas</taxon>
    </lineage>
</organism>
<feature type="transmembrane region" description="Helical" evidence="1">
    <location>
        <begin position="381"/>
        <end position="402"/>
    </location>
</feature>
<name>A0A1G7U5A1_9FLAO</name>
<dbReference type="OrthoDB" id="5295174at2"/>
<accession>A0A1G7U5A1</accession>
<keyword evidence="1" id="KW-0472">Membrane</keyword>
<keyword evidence="1" id="KW-1133">Transmembrane helix</keyword>
<evidence type="ECO:0000256" key="1">
    <source>
        <dbReference type="SAM" id="Phobius"/>
    </source>
</evidence>